<keyword evidence="2" id="KW-1185">Reference proteome</keyword>
<accession>A0A1N6FW94</accession>
<dbReference type="EMBL" id="FSRU01000001">
    <property type="protein sequence ID" value="SIN99482.1"/>
    <property type="molecule type" value="Genomic_DNA"/>
</dbReference>
<reference evidence="1 2" key="1">
    <citation type="submission" date="2016-11" db="EMBL/GenBank/DDBJ databases">
        <authorList>
            <person name="Jaros S."/>
            <person name="Januszkiewicz K."/>
            <person name="Wedrychowicz H."/>
        </authorList>
    </citation>
    <scope>NUCLEOTIDE SEQUENCE [LARGE SCALE GENOMIC DNA]</scope>
    <source>
        <strain evidence="1 2">GAS95</strain>
    </source>
</reference>
<protein>
    <recommendedName>
        <fullName evidence="3">DNA binding domain-containing protein, excisionase family</fullName>
    </recommendedName>
</protein>
<dbReference type="OrthoDB" id="9034115at2"/>
<proteinExistence type="predicted"/>
<evidence type="ECO:0000313" key="1">
    <source>
        <dbReference type="EMBL" id="SIN99482.1"/>
    </source>
</evidence>
<organism evidence="1 2">
    <name type="scientific">Paraburkholderia phenazinium</name>
    <dbReference type="NCBI Taxonomy" id="60549"/>
    <lineage>
        <taxon>Bacteria</taxon>
        <taxon>Pseudomonadati</taxon>
        <taxon>Pseudomonadota</taxon>
        <taxon>Betaproteobacteria</taxon>
        <taxon>Burkholderiales</taxon>
        <taxon>Burkholderiaceae</taxon>
        <taxon>Paraburkholderia</taxon>
    </lineage>
</organism>
<gene>
    <name evidence="1" type="ORF">SAMN05444165_0427</name>
</gene>
<evidence type="ECO:0008006" key="3">
    <source>
        <dbReference type="Google" id="ProtNLM"/>
    </source>
</evidence>
<sequence length="70" mass="7806">MNVMEAARFLFVSRPHVRVLLERGALTGAPTENSDYEIDDASVAKYAADRRLAAREYFDSQSEDSDPLGL</sequence>
<dbReference type="AlphaFoldDB" id="A0A1N6FW94"/>
<name>A0A1N6FW94_9BURK</name>
<dbReference type="Proteomes" id="UP000185151">
    <property type="component" value="Unassembled WGS sequence"/>
</dbReference>
<evidence type="ECO:0000313" key="2">
    <source>
        <dbReference type="Proteomes" id="UP000185151"/>
    </source>
</evidence>